<dbReference type="Proteomes" id="UP000281915">
    <property type="component" value="Unassembled WGS sequence"/>
</dbReference>
<organism evidence="2 3">
    <name type="scientific">Brevibacillus panacihumi</name>
    <dbReference type="NCBI Taxonomy" id="497735"/>
    <lineage>
        <taxon>Bacteria</taxon>
        <taxon>Bacillati</taxon>
        <taxon>Bacillota</taxon>
        <taxon>Bacilli</taxon>
        <taxon>Bacillales</taxon>
        <taxon>Paenibacillaceae</taxon>
        <taxon>Brevibacillus</taxon>
    </lineage>
</organism>
<evidence type="ECO:0000313" key="2">
    <source>
        <dbReference type="EMBL" id="RNB73265.1"/>
    </source>
</evidence>
<accession>A0A3M8CEM0</accession>
<dbReference type="EMBL" id="RHHT01000056">
    <property type="protein sequence ID" value="RNB73265.1"/>
    <property type="molecule type" value="Genomic_DNA"/>
</dbReference>
<proteinExistence type="predicted"/>
<keyword evidence="1" id="KW-1133">Transmembrane helix</keyword>
<comment type="caution">
    <text evidence="2">The sequence shown here is derived from an EMBL/GenBank/DDBJ whole genome shotgun (WGS) entry which is preliminary data.</text>
</comment>
<name>A0A3M8CEM0_9BACL</name>
<feature type="transmembrane region" description="Helical" evidence="1">
    <location>
        <begin position="9"/>
        <end position="31"/>
    </location>
</feature>
<evidence type="ECO:0000256" key="1">
    <source>
        <dbReference type="SAM" id="Phobius"/>
    </source>
</evidence>
<gene>
    <name evidence="2" type="ORF">EDM58_20995</name>
</gene>
<evidence type="ECO:0000313" key="3">
    <source>
        <dbReference type="Proteomes" id="UP000281915"/>
    </source>
</evidence>
<dbReference type="AlphaFoldDB" id="A0A3M8CEM0"/>
<dbReference type="RefSeq" id="WP_122915059.1">
    <property type="nucleotide sequence ID" value="NZ_RHHT01000056.1"/>
</dbReference>
<sequence length="110" mass="11878">MEATKKSKVIILSFLIGSIVIGVLAYVGMAIGGNEAVALIHKTIEERGGTVASGGIMAVPLDESPFEKSGKGNTIFKIEYTKDGKAYTAFYRSKNQSSIISEQEEWIFAE</sequence>
<reference evidence="2 3" key="1">
    <citation type="submission" date="2018-10" db="EMBL/GenBank/DDBJ databases">
        <title>Phylogenomics of Brevibacillus.</title>
        <authorList>
            <person name="Dunlap C."/>
        </authorList>
    </citation>
    <scope>NUCLEOTIDE SEQUENCE [LARGE SCALE GENOMIC DNA]</scope>
    <source>
        <strain evidence="2 3">JCM 15085</strain>
    </source>
</reference>
<keyword evidence="1" id="KW-0472">Membrane</keyword>
<protein>
    <submittedName>
        <fullName evidence="2">Uncharacterized protein</fullName>
    </submittedName>
</protein>
<keyword evidence="1" id="KW-0812">Transmembrane</keyword>